<dbReference type="NCBIfam" id="NF033380">
    <property type="entry name" value="Rlm_2499C5"/>
    <property type="match status" value="1"/>
</dbReference>
<evidence type="ECO:0000259" key="4">
    <source>
        <dbReference type="Pfam" id="PF10672"/>
    </source>
</evidence>
<evidence type="ECO:0000313" key="6">
    <source>
        <dbReference type="EMBL" id="MFC3835333.1"/>
    </source>
</evidence>
<dbReference type="Pfam" id="PF17785">
    <property type="entry name" value="PUA_3"/>
    <property type="match status" value="1"/>
</dbReference>
<dbReference type="SUPFAM" id="SSF88697">
    <property type="entry name" value="PUA domain-like"/>
    <property type="match status" value="1"/>
</dbReference>
<dbReference type="InterPro" id="IPR019614">
    <property type="entry name" value="SAM-dep_methyl-trfase"/>
</dbReference>
<feature type="domain" description="S-adenosylmethionine-dependent methyltransferase" evidence="4">
    <location>
        <begin position="191"/>
        <end position="313"/>
    </location>
</feature>
<dbReference type="InterPro" id="IPR041532">
    <property type="entry name" value="RlmI-like_PUA"/>
</dbReference>
<dbReference type="Gene3D" id="3.30.750.80">
    <property type="entry name" value="RNA methyltransferase domain (HRMD) like"/>
    <property type="match status" value="1"/>
</dbReference>
<evidence type="ECO:0000256" key="3">
    <source>
        <dbReference type="ARBA" id="ARBA00022691"/>
    </source>
</evidence>
<evidence type="ECO:0000256" key="2">
    <source>
        <dbReference type="ARBA" id="ARBA00022679"/>
    </source>
</evidence>
<dbReference type="CDD" id="cd02440">
    <property type="entry name" value="AdoMet_MTases"/>
    <property type="match status" value="1"/>
</dbReference>
<organism evidence="6 7">
    <name type="scientific">Deinococcus rufus</name>
    <dbReference type="NCBI Taxonomy" id="2136097"/>
    <lineage>
        <taxon>Bacteria</taxon>
        <taxon>Thermotogati</taxon>
        <taxon>Deinococcota</taxon>
        <taxon>Deinococci</taxon>
        <taxon>Deinococcales</taxon>
        <taxon>Deinococcaceae</taxon>
        <taxon>Deinococcus</taxon>
    </lineage>
</organism>
<dbReference type="InterPro" id="IPR036974">
    <property type="entry name" value="PUA_sf"/>
</dbReference>
<keyword evidence="1" id="KW-0489">Methyltransferase</keyword>
<accession>A0ABV7ZG02</accession>
<dbReference type="EMBL" id="JBHRZG010000024">
    <property type="protein sequence ID" value="MFC3835333.1"/>
    <property type="molecule type" value="Genomic_DNA"/>
</dbReference>
<gene>
    <name evidence="6" type="ORF">ACFOSB_20930</name>
</gene>
<protein>
    <submittedName>
        <fullName evidence="6">23S rRNA (Cytosine(2499)-C(5))-methyltransferase</fullName>
    </submittedName>
</protein>
<evidence type="ECO:0000313" key="7">
    <source>
        <dbReference type="Proteomes" id="UP001595803"/>
    </source>
</evidence>
<dbReference type="SUPFAM" id="SSF53335">
    <property type="entry name" value="S-adenosyl-L-methionine-dependent methyltransferases"/>
    <property type="match status" value="1"/>
</dbReference>
<dbReference type="InterPro" id="IPR029063">
    <property type="entry name" value="SAM-dependent_MTases_sf"/>
</dbReference>
<dbReference type="PANTHER" id="PTHR43042">
    <property type="entry name" value="SAM-DEPENDENT METHYLTRANSFERASE"/>
    <property type="match status" value="1"/>
</dbReference>
<keyword evidence="3" id="KW-0949">S-adenosyl-L-methionine</keyword>
<evidence type="ECO:0000259" key="5">
    <source>
        <dbReference type="Pfam" id="PF17785"/>
    </source>
</evidence>
<dbReference type="CDD" id="cd11572">
    <property type="entry name" value="RlmI_M_like"/>
    <property type="match status" value="1"/>
</dbReference>
<dbReference type="InterPro" id="IPR015947">
    <property type="entry name" value="PUA-like_sf"/>
</dbReference>
<dbReference type="Gene3D" id="2.30.130.10">
    <property type="entry name" value="PUA domain"/>
    <property type="match status" value="1"/>
</dbReference>
<comment type="caution">
    <text evidence="6">The sequence shown here is derived from an EMBL/GenBank/DDBJ whole genome shotgun (WGS) entry which is preliminary data.</text>
</comment>
<evidence type="ECO:0000256" key="1">
    <source>
        <dbReference type="ARBA" id="ARBA00022603"/>
    </source>
</evidence>
<proteinExistence type="predicted"/>
<dbReference type="CDD" id="cd21153">
    <property type="entry name" value="PUA_RlmI"/>
    <property type="match status" value="1"/>
</dbReference>
<sequence length="400" mass="44090">MPDAPAPRSRLRLRVSPAAEAHVRAGHPWVYESSVRDQNRDGDPGELAVIYDRRDRFLAIGLYDPDSPLRVRVLHQGTPATLDDAWWAARLDAALSLREPLFGPDTDGYRVVNGESDGFPGLVVDRYGPTLVVKLYTAAWFPHLPRVLGLLAARFPEFAVVLRLSRNIQTAATRQGLFDGQVLAGRVPGGTVVFHETGLAFEADVVRGQKTGFFLDQRENRRRVEKYARGRRVLNAFSFSGGFSLYAARGGAAEVISLDLSAHALASAERNYALNPRLSAPHETVQADVFEWLAHTEADFDLVILDPPSLARREAERAGAIRAYGKLAHDGIRRLSRGGILVSASCSAHVSADEFWDAVRDTATASGRSWTELHTAQHAPDHHAAFPEAQYLKAIFLRFD</sequence>
<dbReference type="Pfam" id="PF10672">
    <property type="entry name" value="Methyltrans_SAM"/>
    <property type="match status" value="1"/>
</dbReference>
<dbReference type="Proteomes" id="UP001595803">
    <property type="component" value="Unassembled WGS sequence"/>
</dbReference>
<dbReference type="PANTHER" id="PTHR43042:SF3">
    <property type="entry name" value="RIBOSOMAL RNA LARGE SUBUNIT METHYLTRANSFERASE YWBD-RELATED"/>
    <property type="match status" value="1"/>
</dbReference>
<dbReference type="Gene3D" id="3.40.50.150">
    <property type="entry name" value="Vaccinia Virus protein VP39"/>
    <property type="match status" value="1"/>
</dbReference>
<keyword evidence="7" id="KW-1185">Reference proteome</keyword>
<keyword evidence="2" id="KW-0808">Transferase</keyword>
<feature type="domain" description="RlmI-like PUA" evidence="5">
    <location>
        <begin position="13"/>
        <end position="75"/>
    </location>
</feature>
<dbReference type="RefSeq" id="WP_322474652.1">
    <property type="nucleotide sequence ID" value="NZ_JBHRZG010000024.1"/>
</dbReference>
<name>A0ABV7ZG02_9DEIO</name>
<reference evidence="7" key="1">
    <citation type="journal article" date="2019" name="Int. J. Syst. Evol. Microbiol.">
        <title>The Global Catalogue of Microorganisms (GCM) 10K type strain sequencing project: providing services to taxonomists for standard genome sequencing and annotation.</title>
        <authorList>
            <consortium name="The Broad Institute Genomics Platform"/>
            <consortium name="The Broad Institute Genome Sequencing Center for Infectious Disease"/>
            <person name="Wu L."/>
            <person name="Ma J."/>
        </authorList>
    </citation>
    <scope>NUCLEOTIDE SEQUENCE [LARGE SCALE GENOMIC DNA]</scope>
    <source>
        <strain evidence="7">CCTCC AB 2017081</strain>
    </source>
</reference>
<dbReference type="PROSITE" id="PS50890">
    <property type="entry name" value="PUA"/>
    <property type="match status" value="1"/>
</dbReference>